<evidence type="ECO:0000259" key="6">
    <source>
        <dbReference type="PROSITE" id="PS50975"/>
    </source>
</evidence>
<dbReference type="GO" id="GO:0005524">
    <property type="term" value="F:ATP binding"/>
    <property type="evidence" value="ECO:0007669"/>
    <property type="project" value="UniProtKB-UniRule"/>
</dbReference>
<keyword evidence="1" id="KW-0436">Ligase</keyword>
<protein>
    <submittedName>
        <fullName evidence="7">ATP-grasp domain-containing protein</fullName>
    </submittedName>
</protein>
<evidence type="ECO:0000256" key="2">
    <source>
        <dbReference type="ARBA" id="ARBA00022741"/>
    </source>
</evidence>
<dbReference type="Pfam" id="PF13535">
    <property type="entry name" value="ATP-grasp_4"/>
    <property type="match status" value="1"/>
</dbReference>
<evidence type="ECO:0000256" key="4">
    <source>
        <dbReference type="PROSITE-ProRule" id="PRU00409"/>
    </source>
</evidence>
<keyword evidence="2 4" id="KW-0547">Nucleotide-binding</keyword>
<keyword evidence="8" id="KW-1185">Reference proteome</keyword>
<name>A0A4R4QF80_9ACTN</name>
<dbReference type="InterPro" id="IPR011761">
    <property type="entry name" value="ATP-grasp"/>
</dbReference>
<keyword evidence="3 4" id="KW-0067">ATP-binding</keyword>
<accession>A0A4R4QF80</accession>
<dbReference type="NCBIfam" id="NF005543">
    <property type="entry name" value="PRK07206.1"/>
    <property type="match status" value="1"/>
</dbReference>
<sequence>MIAVSWTVVATTDQPQLADSVVPGIVLALISVIIPLYLLQLGVKHAEPITVSLLVCVGPAFAIALQLLDGRLGISPLSIVCVLGIVALVAWGVRARSVAARPRAVVVVDAYSTGRYLPAALNKLGADCIHVQSESPDVNLTLDTTGLKENLRHHGDVTATAAALRQYGVSQVIAAAESGVELADQLSAALGTPGNGMSRPRSRRDKYEMVQALRAAGLPHAATIVSGDADEVVAWAATEANWPIVLKPVASAGTDNVVVCNSPEQVRAACAKIIASADRYGLANHVVLAQEFLAGDEYFVNTVSRDGRHRTAEIWRYSKRHLPGGNIIFDYHEPQSPDDPDAQRIARYTHQVLDALEIRNGAGHSEVMLTSRGPVLVECAARLGGGQVPEINLRCLGISQVDLLALAAVEPDEFHRLPETAYRLLERPRHVSLINPRDGGLVPSHEAMAVIRELPSYAHTVMAHPEGHPLPQTIDVVTSPGFVYLISDDPEQIAADYARLRQLEQDGLYSRVPVH</sequence>
<dbReference type="SUPFAM" id="SSF56059">
    <property type="entry name" value="Glutathione synthetase ATP-binding domain-like"/>
    <property type="match status" value="1"/>
</dbReference>
<dbReference type="PANTHER" id="PTHR43585">
    <property type="entry name" value="FUMIPYRROLE BIOSYNTHESIS PROTEIN C"/>
    <property type="match status" value="1"/>
</dbReference>
<organism evidence="7 8">
    <name type="scientific">Kribbella albertanoniae</name>
    <dbReference type="NCBI Taxonomy" id="1266829"/>
    <lineage>
        <taxon>Bacteria</taxon>
        <taxon>Bacillati</taxon>
        <taxon>Actinomycetota</taxon>
        <taxon>Actinomycetes</taxon>
        <taxon>Propionibacteriales</taxon>
        <taxon>Kribbellaceae</taxon>
        <taxon>Kribbella</taxon>
    </lineage>
</organism>
<feature type="domain" description="ATP-grasp" evidence="6">
    <location>
        <begin position="210"/>
        <end position="409"/>
    </location>
</feature>
<evidence type="ECO:0000313" key="8">
    <source>
        <dbReference type="Proteomes" id="UP000295075"/>
    </source>
</evidence>
<comment type="caution">
    <text evidence="7">The sequence shown here is derived from an EMBL/GenBank/DDBJ whole genome shotgun (WGS) entry which is preliminary data.</text>
</comment>
<keyword evidence="5" id="KW-0472">Membrane</keyword>
<evidence type="ECO:0000256" key="1">
    <source>
        <dbReference type="ARBA" id="ARBA00022598"/>
    </source>
</evidence>
<dbReference type="Proteomes" id="UP000295075">
    <property type="component" value="Unassembled WGS sequence"/>
</dbReference>
<keyword evidence="5" id="KW-0812">Transmembrane</keyword>
<dbReference type="Gene3D" id="3.30.470.20">
    <property type="entry name" value="ATP-grasp fold, B domain"/>
    <property type="match status" value="1"/>
</dbReference>
<feature type="transmembrane region" description="Helical" evidence="5">
    <location>
        <begin position="51"/>
        <end position="68"/>
    </location>
</feature>
<dbReference type="PANTHER" id="PTHR43585:SF2">
    <property type="entry name" value="ATP-GRASP ENZYME FSQD"/>
    <property type="match status" value="1"/>
</dbReference>
<evidence type="ECO:0000256" key="5">
    <source>
        <dbReference type="SAM" id="Phobius"/>
    </source>
</evidence>
<evidence type="ECO:0000313" key="7">
    <source>
        <dbReference type="EMBL" id="TDC34197.1"/>
    </source>
</evidence>
<dbReference type="GO" id="GO:0046872">
    <property type="term" value="F:metal ion binding"/>
    <property type="evidence" value="ECO:0007669"/>
    <property type="project" value="InterPro"/>
</dbReference>
<dbReference type="AlphaFoldDB" id="A0A4R4QF80"/>
<evidence type="ECO:0000256" key="3">
    <source>
        <dbReference type="ARBA" id="ARBA00022840"/>
    </source>
</evidence>
<feature type="transmembrane region" description="Helical" evidence="5">
    <location>
        <begin position="74"/>
        <end position="93"/>
    </location>
</feature>
<dbReference type="PROSITE" id="PS50975">
    <property type="entry name" value="ATP_GRASP"/>
    <property type="match status" value="1"/>
</dbReference>
<reference evidence="7 8" key="1">
    <citation type="submission" date="2019-03" db="EMBL/GenBank/DDBJ databases">
        <title>Draft genome sequences of novel Actinobacteria.</title>
        <authorList>
            <person name="Sahin N."/>
            <person name="Ay H."/>
            <person name="Saygin H."/>
        </authorList>
    </citation>
    <scope>NUCLEOTIDE SEQUENCE [LARGE SCALE GENOMIC DNA]</scope>
    <source>
        <strain evidence="7 8">JCM 30547</strain>
    </source>
</reference>
<dbReference type="InterPro" id="IPR052032">
    <property type="entry name" value="ATP-dep_AA_Ligase"/>
</dbReference>
<proteinExistence type="predicted"/>
<dbReference type="OrthoDB" id="3810315at2"/>
<dbReference type="GO" id="GO:0016874">
    <property type="term" value="F:ligase activity"/>
    <property type="evidence" value="ECO:0007669"/>
    <property type="project" value="UniProtKB-KW"/>
</dbReference>
<dbReference type="EMBL" id="SMKA01000009">
    <property type="protein sequence ID" value="TDC34197.1"/>
    <property type="molecule type" value="Genomic_DNA"/>
</dbReference>
<keyword evidence="5" id="KW-1133">Transmembrane helix</keyword>
<feature type="transmembrane region" description="Helical" evidence="5">
    <location>
        <begin position="20"/>
        <end position="39"/>
    </location>
</feature>
<gene>
    <name evidence="7" type="ORF">E1261_04440</name>
</gene>